<dbReference type="PANTHER" id="PTHR35010:SF2">
    <property type="entry name" value="BLL4672 PROTEIN"/>
    <property type="match status" value="1"/>
</dbReference>
<dbReference type="Pfam" id="PF13560">
    <property type="entry name" value="HTH_31"/>
    <property type="match status" value="1"/>
</dbReference>
<dbReference type="PANTHER" id="PTHR35010">
    <property type="entry name" value="BLL4672 PROTEIN-RELATED"/>
    <property type="match status" value="1"/>
</dbReference>
<dbReference type="Pfam" id="PF17765">
    <property type="entry name" value="MLTR_LBD"/>
    <property type="match status" value="1"/>
</dbReference>
<evidence type="ECO:0000313" key="3">
    <source>
        <dbReference type="Proteomes" id="UP001299970"/>
    </source>
</evidence>
<dbReference type="Gene3D" id="3.30.450.180">
    <property type="match status" value="1"/>
</dbReference>
<evidence type="ECO:0000259" key="1">
    <source>
        <dbReference type="SMART" id="SM00530"/>
    </source>
</evidence>
<name>A0ABS9TN45_9PSEU</name>
<comment type="caution">
    <text evidence="2">The sequence shown here is derived from an EMBL/GenBank/DDBJ whole genome shotgun (WGS) entry which is preliminary data.</text>
</comment>
<dbReference type="SMART" id="SM00530">
    <property type="entry name" value="HTH_XRE"/>
    <property type="match status" value="1"/>
</dbReference>
<sequence length="299" mass="33951">MNPEARQRHELGAFLKARRRQLVRTQLGLPPVVGKTASGVRREEISYLSGVSVTWYTWLEQGREIKPSRQVLDALARTLRLSVTEHNYILSLAGYSAPQPVPEPDSQAAPAPVQRLLEALGGFPAYAISPDWAISAWNAAFTALYKDLSRIPIADRNLLWLIFTDPDVREMTPDWERVSRSHLAQFRAEAGPRLGHPSCARLVKRLMEASEEFRAGWENHDIEGFSSRERLLRHPVVGDLHLEQHRLAPSDHPHVRLLIYTPVLTTDAPERLRRLLAMNIPNLQSIHSAAERTDDRQQE</sequence>
<reference evidence="2 3" key="1">
    <citation type="submission" date="2022-03" db="EMBL/GenBank/DDBJ databases">
        <title>Pseudonocardia alaer sp. nov., a novel actinomycete isolated from reed forest soil.</title>
        <authorList>
            <person name="Wang L."/>
        </authorList>
    </citation>
    <scope>NUCLEOTIDE SEQUENCE [LARGE SCALE GENOMIC DNA]</scope>
    <source>
        <strain evidence="2 3">Y-16303</strain>
    </source>
</reference>
<dbReference type="Gene3D" id="1.10.260.40">
    <property type="entry name" value="lambda repressor-like DNA-binding domains"/>
    <property type="match status" value="1"/>
</dbReference>
<accession>A0ABS9TN45</accession>
<organism evidence="2 3">
    <name type="scientific">Pseudonocardia alaniniphila</name>
    <dbReference type="NCBI Taxonomy" id="75291"/>
    <lineage>
        <taxon>Bacteria</taxon>
        <taxon>Bacillati</taxon>
        <taxon>Actinomycetota</taxon>
        <taxon>Actinomycetes</taxon>
        <taxon>Pseudonocardiales</taxon>
        <taxon>Pseudonocardiaceae</taxon>
        <taxon>Pseudonocardia</taxon>
    </lineage>
</organism>
<gene>
    <name evidence="2" type="ORF">MMF94_30065</name>
</gene>
<dbReference type="EMBL" id="JAKXMK010000029">
    <property type="protein sequence ID" value="MCH6169966.1"/>
    <property type="molecule type" value="Genomic_DNA"/>
</dbReference>
<proteinExistence type="predicted"/>
<dbReference type="RefSeq" id="WP_241040686.1">
    <property type="nucleotide sequence ID" value="NZ_BAAAJF010000032.1"/>
</dbReference>
<dbReference type="CDD" id="cd00093">
    <property type="entry name" value="HTH_XRE"/>
    <property type="match status" value="1"/>
</dbReference>
<dbReference type="InterPro" id="IPR010982">
    <property type="entry name" value="Lambda_DNA-bd_dom_sf"/>
</dbReference>
<feature type="domain" description="HTH cro/C1-type" evidence="1">
    <location>
        <begin position="14"/>
        <end position="86"/>
    </location>
</feature>
<evidence type="ECO:0000313" key="2">
    <source>
        <dbReference type="EMBL" id="MCH6169966.1"/>
    </source>
</evidence>
<dbReference type="SUPFAM" id="SSF47413">
    <property type="entry name" value="lambda repressor-like DNA-binding domains"/>
    <property type="match status" value="1"/>
</dbReference>
<protein>
    <submittedName>
        <fullName evidence="2">Helix-turn-helix transcriptional regulator</fullName>
    </submittedName>
</protein>
<keyword evidence="3" id="KW-1185">Reference proteome</keyword>
<dbReference type="InterPro" id="IPR041413">
    <property type="entry name" value="MLTR_LBD"/>
</dbReference>
<dbReference type="Proteomes" id="UP001299970">
    <property type="component" value="Unassembled WGS sequence"/>
</dbReference>
<dbReference type="InterPro" id="IPR001387">
    <property type="entry name" value="Cro/C1-type_HTH"/>
</dbReference>